<dbReference type="GO" id="GO:0009267">
    <property type="term" value="P:cellular response to starvation"/>
    <property type="evidence" value="ECO:0007669"/>
    <property type="project" value="InterPro"/>
</dbReference>
<feature type="transmembrane region" description="Helical" evidence="7">
    <location>
        <begin position="56"/>
        <end position="76"/>
    </location>
</feature>
<evidence type="ECO:0000256" key="4">
    <source>
        <dbReference type="ARBA" id="ARBA00022692"/>
    </source>
</evidence>
<evidence type="ECO:0000256" key="2">
    <source>
        <dbReference type="ARBA" id="ARBA00007755"/>
    </source>
</evidence>
<feature type="transmembrane region" description="Helical" evidence="7">
    <location>
        <begin position="243"/>
        <end position="261"/>
    </location>
</feature>
<feature type="transmembrane region" description="Helical" evidence="7">
    <location>
        <begin position="132"/>
        <end position="156"/>
    </location>
</feature>
<dbReference type="AlphaFoldDB" id="A0A1M7RTM8"/>
<dbReference type="Pfam" id="PF02554">
    <property type="entry name" value="CstA"/>
    <property type="match status" value="3"/>
</dbReference>
<feature type="transmembrane region" description="Helical" evidence="7">
    <location>
        <begin position="282"/>
        <end position="306"/>
    </location>
</feature>
<dbReference type="STRING" id="1121455.SAMN02745728_00139"/>
<feature type="transmembrane region" description="Helical" evidence="7">
    <location>
        <begin position="203"/>
        <end position="223"/>
    </location>
</feature>
<evidence type="ECO:0000256" key="3">
    <source>
        <dbReference type="ARBA" id="ARBA00022475"/>
    </source>
</evidence>
<dbReference type="RefSeq" id="WP_072695476.1">
    <property type="nucleotide sequence ID" value="NZ_FRDI01000002.1"/>
</dbReference>
<keyword evidence="10" id="KW-1185">Reference proteome</keyword>
<keyword evidence="3" id="KW-1003">Cell membrane</keyword>
<reference evidence="9 10" key="1">
    <citation type="submission" date="2016-12" db="EMBL/GenBank/DDBJ databases">
        <authorList>
            <person name="Song W.-J."/>
            <person name="Kurnit D.M."/>
        </authorList>
    </citation>
    <scope>NUCLEOTIDE SEQUENCE [LARGE SCALE GENOMIC DNA]</scope>
    <source>
        <strain evidence="9 10">DSM 11393</strain>
    </source>
</reference>
<protein>
    <submittedName>
        <fullName evidence="9">Carbon starvation protein CstA</fullName>
    </submittedName>
</protein>
<dbReference type="PANTHER" id="PTHR30252:SF4">
    <property type="entry name" value="CARBON STARVATION"/>
    <property type="match status" value="1"/>
</dbReference>
<feature type="transmembrane region" description="Helical" evidence="7">
    <location>
        <begin position="439"/>
        <end position="458"/>
    </location>
</feature>
<name>A0A1M7RTM8_9BACT</name>
<comment type="similarity">
    <text evidence="2">Belongs to the peptide transporter carbon starvation (CstA) (TC 2.A.114) family.</text>
</comment>
<dbReference type="OrthoDB" id="9761224at2"/>
<dbReference type="Proteomes" id="UP000186469">
    <property type="component" value="Unassembled WGS sequence"/>
</dbReference>
<keyword evidence="5 7" id="KW-1133">Transmembrane helix</keyword>
<feature type="transmembrane region" description="Helical" evidence="7">
    <location>
        <begin position="176"/>
        <end position="196"/>
    </location>
</feature>
<dbReference type="EMBL" id="FRDI01000002">
    <property type="protein sequence ID" value="SHN49486.1"/>
    <property type="molecule type" value="Genomic_DNA"/>
</dbReference>
<evidence type="ECO:0000256" key="6">
    <source>
        <dbReference type="ARBA" id="ARBA00023136"/>
    </source>
</evidence>
<dbReference type="PANTHER" id="PTHR30252">
    <property type="entry name" value="INNER MEMBRANE PEPTIDE TRANSPORTER"/>
    <property type="match status" value="1"/>
</dbReference>
<accession>A0A1M7RTM8</accession>
<gene>
    <name evidence="9" type="ORF">SAMN02745728_00139</name>
</gene>
<dbReference type="InterPro" id="IPR003706">
    <property type="entry name" value="CstA_N"/>
</dbReference>
<evidence type="ECO:0000313" key="9">
    <source>
        <dbReference type="EMBL" id="SHN49486.1"/>
    </source>
</evidence>
<sequence length="508" mass="54520">MPSYLYFFFAAAVLIVGYTIYSRVIDKIFGPDPNNPTPATTMADGVDFVKMPPLKLFLIQLLNIAGIGPIFGPILGALYGPWALVWIVAGSIFAGGVHDYFSGMLSARSGGRSIPDVVGENLGYFFKQFMRVFSVVLLLLVGVVFVTAPAGMLTSLSNEFLTNLFNLPAETAAKTVMLGWVVVIFLYYFLATLLPIDKIIGPIYPIFAIILLIMAVGVLGGLIVKGYEFYPGAAFVNQHPKGIPLWPLMFVTIACGALSGFHATQSPMVARCIPDEKCGRSVFYGAMIAEGLIALIWATAGMTFFYSPENGTSAVQGLFNFLAANNDNPGAFVNHISIALLGPIGGILAILGVVVLPITSGDTAFRAARLTIADTVGLSQKKNINRLFVAIPLFAVGIALTNVDFTIIWRYFGFANQALATVVLWTAAAYVVRTGSKLHWLISIPATFMTSVCMAFIAYSPIGFGLSFDYASKVGIGGAIAALVIFLLFGNKFRANPVKKPKPTSQEF</sequence>
<organism evidence="9 10">
    <name type="scientific">Desulfovibrio litoralis DSM 11393</name>
    <dbReference type="NCBI Taxonomy" id="1121455"/>
    <lineage>
        <taxon>Bacteria</taxon>
        <taxon>Pseudomonadati</taxon>
        <taxon>Thermodesulfobacteriota</taxon>
        <taxon>Desulfovibrionia</taxon>
        <taxon>Desulfovibrionales</taxon>
        <taxon>Desulfovibrionaceae</taxon>
        <taxon>Desulfovibrio</taxon>
    </lineage>
</organism>
<keyword evidence="6 7" id="KW-0472">Membrane</keyword>
<evidence type="ECO:0000256" key="7">
    <source>
        <dbReference type="SAM" id="Phobius"/>
    </source>
</evidence>
<feature type="transmembrane region" description="Helical" evidence="7">
    <location>
        <begin position="470"/>
        <end position="490"/>
    </location>
</feature>
<keyword evidence="4 7" id="KW-0812">Transmembrane</keyword>
<comment type="subcellular location">
    <subcellularLocation>
        <location evidence="1">Cell membrane</location>
        <topology evidence="1">Multi-pass membrane protein</topology>
    </subcellularLocation>
</comment>
<evidence type="ECO:0000256" key="1">
    <source>
        <dbReference type="ARBA" id="ARBA00004651"/>
    </source>
</evidence>
<feature type="transmembrane region" description="Helical" evidence="7">
    <location>
        <begin position="336"/>
        <end position="359"/>
    </location>
</feature>
<feature type="domain" description="CstA N-terminal" evidence="8">
    <location>
        <begin position="7"/>
        <end position="157"/>
    </location>
</feature>
<dbReference type="InterPro" id="IPR051605">
    <property type="entry name" value="CstA"/>
</dbReference>
<proteinExistence type="inferred from homology"/>
<feature type="transmembrane region" description="Helical" evidence="7">
    <location>
        <begin position="414"/>
        <end position="432"/>
    </location>
</feature>
<feature type="transmembrane region" description="Helical" evidence="7">
    <location>
        <begin position="6"/>
        <end position="25"/>
    </location>
</feature>
<evidence type="ECO:0000256" key="5">
    <source>
        <dbReference type="ARBA" id="ARBA00022989"/>
    </source>
</evidence>
<feature type="transmembrane region" description="Helical" evidence="7">
    <location>
        <begin position="387"/>
        <end position="408"/>
    </location>
</feature>
<feature type="domain" description="CstA N-terminal" evidence="8">
    <location>
        <begin position="179"/>
        <end position="297"/>
    </location>
</feature>
<dbReference type="GO" id="GO:0005886">
    <property type="term" value="C:plasma membrane"/>
    <property type="evidence" value="ECO:0007669"/>
    <property type="project" value="UniProtKB-SubCell"/>
</dbReference>
<feature type="domain" description="CstA N-terminal" evidence="8">
    <location>
        <begin position="344"/>
        <end position="454"/>
    </location>
</feature>
<evidence type="ECO:0000313" key="10">
    <source>
        <dbReference type="Proteomes" id="UP000186469"/>
    </source>
</evidence>
<evidence type="ECO:0000259" key="8">
    <source>
        <dbReference type="Pfam" id="PF02554"/>
    </source>
</evidence>
<feature type="transmembrane region" description="Helical" evidence="7">
    <location>
        <begin position="82"/>
        <end position="101"/>
    </location>
</feature>